<dbReference type="Pfam" id="PF25752">
    <property type="entry name" value="DUF1619_N"/>
    <property type="match status" value="1"/>
</dbReference>
<dbReference type="Gene3D" id="2.60.120.680">
    <property type="entry name" value="GOLD domain"/>
    <property type="match status" value="1"/>
</dbReference>
<dbReference type="AlphaFoldDB" id="A0A8T0A6I2"/>
<dbReference type="InterPro" id="IPR036865">
    <property type="entry name" value="CRAL-TRIO_dom_sf"/>
</dbReference>
<dbReference type="Pfam" id="PF07773">
    <property type="entry name" value="TCTN_DUF1619"/>
    <property type="match status" value="2"/>
</dbReference>
<dbReference type="InterPro" id="IPR057724">
    <property type="entry name" value="TCTN1-3_N"/>
</dbReference>
<proteinExistence type="predicted"/>
<dbReference type="SMART" id="SM01100">
    <property type="entry name" value="CRAL_TRIO_N"/>
    <property type="match status" value="1"/>
</dbReference>
<dbReference type="Proteomes" id="UP000606274">
    <property type="component" value="Unassembled WGS sequence"/>
</dbReference>
<feature type="domain" description="GOLD" evidence="4">
    <location>
        <begin position="1000"/>
        <end position="1108"/>
    </location>
</feature>
<dbReference type="SUPFAM" id="SSF101576">
    <property type="entry name" value="Supernatant protein factor (SPF), C-terminal domain"/>
    <property type="match status" value="1"/>
</dbReference>
<dbReference type="InterPro" id="IPR036598">
    <property type="entry name" value="GOLD_dom_sf"/>
</dbReference>
<dbReference type="InterPro" id="IPR001251">
    <property type="entry name" value="CRAL-TRIO_dom"/>
</dbReference>
<dbReference type="FunFam" id="3.40.525.10:FF:000009">
    <property type="entry name" value="SEC14-like 2 (S. cerevisiae)"/>
    <property type="match status" value="1"/>
</dbReference>
<dbReference type="InterPro" id="IPR051064">
    <property type="entry name" value="SEC14/CRAL-TRIO_domain"/>
</dbReference>
<feature type="chain" id="PRO_5035768467" description="SEC14-like protein 2" evidence="2">
    <location>
        <begin position="33"/>
        <end position="1133"/>
    </location>
</feature>
<evidence type="ECO:0000259" key="3">
    <source>
        <dbReference type="PROSITE" id="PS50191"/>
    </source>
</evidence>
<name>A0A8T0A6I2_SILME</name>
<dbReference type="CDD" id="cd00170">
    <property type="entry name" value="SEC14"/>
    <property type="match status" value="1"/>
</dbReference>
<evidence type="ECO:0008006" key="7">
    <source>
        <dbReference type="Google" id="ProtNLM"/>
    </source>
</evidence>
<organism evidence="5 6">
    <name type="scientific">Silurus meridionalis</name>
    <name type="common">Southern catfish</name>
    <name type="synonym">Silurus soldatovi meridionalis</name>
    <dbReference type="NCBI Taxonomy" id="175797"/>
    <lineage>
        <taxon>Eukaryota</taxon>
        <taxon>Metazoa</taxon>
        <taxon>Chordata</taxon>
        <taxon>Craniata</taxon>
        <taxon>Vertebrata</taxon>
        <taxon>Euteleostomi</taxon>
        <taxon>Actinopterygii</taxon>
        <taxon>Neopterygii</taxon>
        <taxon>Teleostei</taxon>
        <taxon>Ostariophysi</taxon>
        <taxon>Siluriformes</taxon>
        <taxon>Siluridae</taxon>
        <taxon>Silurus</taxon>
    </lineage>
</organism>
<dbReference type="PRINTS" id="PR00180">
    <property type="entry name" value="CRETINALDHBP"/>
</dbReference>
<evidence type="ECO:0000256" key="2">
    <source>
        <dbReference type="SAM" id="SignalP"/>
    </source>
</evidence>
<dbReference type="Pfam" id="PF03765">
    <property type="entry name" value="CRAL_TRIO_N"/>
    <property type="match status" value="1"/>
</dbReference>
<evidence type="ECO:0000313" key="6">
    <source>
        <dbReference type="Proteomes" id="UP000606274"/>
    </source>
</evidence>
<dbReference type="GO" id="GO:0005737">
    <property type="term" value="C:cytoplasm"/>
    <property type="evidence" value="ECO:0007669"/>
    <property type="project" value="TreeGrafter"/>
</dbReference>
<dbReference type="InterPro" id="IPR036273">
    <property type="entry name" value="CRAL/TRIO_N_dom_sf"/>
</dbReference>
<evidence type="ECO:0000259" key="4">
    <source>
        <dbReference type="PROSITE" id="PS50866"/>
    </source>
</evidence>
<sequence length="1133" mass="124225">MMIQTRPARACLYFLSHAWILFVLLLQEDVRCDVVFLPSFLVVSGPRASAFLVGNVTNVTVSINSVSPSNATGSLPPASCVSSGVSQWTVSKEHMGMDQSLLVRIILNRGLQLCTSKNETNCCAQPLCVRETVMVCACLGNVTQAMLIVQAQVYAQLLPSGPVSENKTVIPNQVFQPLGQCPCDLTAKVCDIRCCCDQDCTPELLWLFAGNCLPGPFGGMISPVPDYVCSAQSTTNAPDWFPFLCVTSPSENNPFLGLFYDGTIVTPKPAPSFQTQQVAAPLPSTKYRQGVPILTTDNKYFTIPQVSMLGQCLEKAPVAFLHNFEAVCVRTLLSCPTALAGLGVAVRDEQGGVVKVSIMDELVTDLIPFLSSPTNPAEPQFCPNVVLSLSYKFEWKGNGITAISVTRRIGNITVSPGVTLTTRYSAVFVNGNTSAQPNSGNPGYQVGRPVIGGVLLNATGAIERAPISLWQGVSNGLCSSADLRPVLYGINSTSGCLMPVSLLNLTECSQLRETVRSSLAALVPATLVSRSGNPDFSTLTNWTRMTIQSSNQTAAGTGGVCSGIPAHLHIHIRSIVMGTIGGIPQKMIQAVELNFKVSTWSLQCGAAQGTICMTPDLTQTFPVTSSVTFTEAPINTQSPMSRFSINFTEFDCDRNDVCWPELAFPLTPYYTAAQQRYFWQGKGTAEHCVCLRVCVRACARACACHHLPVSFITACFAASVYSEEMSGRVGDLSPKQAEALAQFRERIQDVLPQCPSQSDHFLLRWLRARNFNLQKAEAMLRKHLEFRKQMKADTIANDWKPPEVLEKYLSGGMCGYDREGSPVWYDVIGPVDPKGLLLSASKQDFIKTKVRDCEMLQKECNSQSERLGKNVESITMIYDCEGLGLKHLWKPAVETYGEVLTMFEDNYPEGLKRLLVIKAPKLFPVAFNLVKHFLSEDTRRKIMVLGSNWQEVLKKHIDPEELPAIYGGKLTDPDGDPHCRTRINQGGLVPITYYARDFIKQQYEHCVSISRGSSHQLEYEILAPGCVLRWQFSCDGGDVGFGVFMKKKRGEWMKAGQMQEVMASQRYNAHLVPEDGSLTCAAPGVYVLRFDNTYSIFQSKKVGFSVEVLLPSNDSQSQPETSRTLGQDVQNGQ</sequence>
<dbReference type="Gene3D" id="3.40.525.10">
    <property type="entry name" value="CRAL-TRIO lipid binding domain"/>
    <property type="match status" value="1"/>
</dbReference>
<dbReference type="InterPro" id="IPR009038">
    <property type="entry name" value="GOLD_dom"/>
</dbReference>
<dbReference type="PROSITE" id="PS50866">
    <property type="entry name" value="GOLD"/>
    <property type="match status" value="1"/>
</dbReference>
<feature type="domain" description="CRAL-TRIO" evidence="3">
    <location>
        <begin position="801"/>
        <end position="974"/>
    </location>
</feature>
<dbReference type="InterPro" id="IPR011677">
    <property type="entry name" value="TCTN1-3_dom"/>
</dbReference>
<dbReference type="SUPFAM" id="SSF52087">
    <property type="entry name" value="CRAL/TRIO domain"/>
    <property type="match status" value="1"/>
</dbReference>
<keyword evidence="6" id="KW-1185">Reference proteome</keyword>
<comment type="caution">
    <text evidence="5">The sequence shown here is derived from an EMBL/GenBank/DDBJ whole genome shotgun (WGS) entry which is preliminary data.</text>
</comment>
<gene>
    <name evidence="5" type="ORF">HF521_014492</name>
</gene>
<keyword evidence="2" id="KW-0732">Signal</keyword>
<feature type="signal peptide" evidence="2">
    <location>
        <begin position="1"/>
        <end position="32"/>
    </location>
</feature>
<protein>
    <recommendedName>
        <fullName evidence="7">SEC14-like protein 2</fullName>
    </recommendedName>
</protein>
<evidence type="ECO:0000256" key="1">
    <source>
        <dbReference type="SAM" id="MobiDB-lite"/>
    </source>
</evidence>
<evidence type="ECO:0000313" key="5">
    <source>
        <dbReference type="EMBL" id="KAF7687264.1"/>
    </source>
</evidence>
<dbReference type="EMBL" id="JABFDY010000027">
    <property type="protein sequence ID" value="KAF7687264.1"/>
    <property type="molecule type" value="Genomic_DNA"/>
</dbReference>
<dbReference type="SMART" id="SM00516">
    <property type="entry name" value="SEC14"/>
    <property type="match status" value="1"/>
</dbReference>
<reference evidence="5" key="1">
    <citation type="submission" date="2020-08" db="EMBL/GenBank/DDBJ databases">
        <title>Chromosome-level assembly of Southern catfish (Silurus meridionalis) provides insights into visual adaptation to the nocturnal and benthic lifestyles.</title>
        <authorList>
            <person name="Zhang Y."/>
            <person name="Wang D."/>
            <person name="Peng Z."/>
        </authorList>
    </citation>
    <scope>NUCLEOTIDE SEQUENCE</scope>
    <source>
        <strain evidence="5">SWU-2019-XX</strain>
        <tissue evidence="5">Muscle</tissue>
    </source>
</reference>
<dbReference type="Pfam" id="PF00650">
    <property type="entry name" value="CRAL_TRIO"/>
    <property type="match status" value="1"/>
</dbReference>
<dbReference type="InterPro" id="IPR011074">
    <property type="entry name" value="CRAL/TRIO_N_dom"/>
</dbReference>
<feature type="region of interest" description="Disordered" evidence="1">
    <location>
        <begin position="1112"/>
        <end position="1133"/>
    </location>
</feature>
<dbReference type="PANTHER" id="PTHR23324">
    <property type="entry name" value="SEC14 RELATED PROTEIN"/>
    <property type="match status" value="1"/>
</dbReference>
<dbReference type="PROSITE" id="PS50191">
    <property type="entry name" value="CRAL_TRIO"/>
    <property type="match status" value="1"/>
</dbReference>
<dbReference type="SUPFAM" id="SSF46938">
    <property type="entry name" value="CRAL/TRIO N-terminal domain"/>
    <property type="match status" value="1"/>
</dbReference>
<accession>A0A8T0A6I2</accession>
<dbReference type="PANTHER" id="PTHR23324:SF83">
    <property type="entry name" value="SEC14-LIKE PROTEIN 2"/>
    <property type="match status" value="1"/>
</dbReference>